<dbReference type="EMBL" id="LGRX02018664">
    <property type="protein sequence ID" value="KAK3259530.1"/>
    <property type="molecule type" value="Genomic_DNA"/>
</dbReference>
<comment type="caution">
    <text evidence="1">The sequence shown here is derived from an EMBL/GenBank/DDBJ whole genome shotgun (WGS) entry which is preliminary data.</text>
</comment>
<evidence type="ECO:0000313" key="1">
    <source>
        <dbReference type="EMBL" id="KAK3259530.1"/>
    </source>
</evidence>
<protein>
    <submittedName>
        <fullName evidence="1">Uncharacterized protein</fullName>
    </submittedName>
</protein>
<organism evidence="1 2">
    <name type="scientific">Cymbomonas tetramitiformis</name>
    <dbReference type="NCBI Taxonomy" id="36881"/>
    <lineage>
        <taxon>Eukaryota</taxon>
        <taxon>Viridiplantae</taxon>
        <taxon>Chlorophyta</taxon>
        <taxon>Pyramimonadophyceae</taxon>
        <taxon>Pyramimonadales</taxon>
        <taxon>Pyramimonadaceae</taxon>
        <taxon>Cymbomonas</taxon>
    </lineage>
</organism>
<proteinExistence type="predicted"/>
<reference evidence="1 2" key="1">
    <citation type="journal article" date="2015" name="Genome Biol. Evol.">
        <title>Comparative Genomics of a Bacterivorous Green Alga Reveals Evolutionary Causalities and Consequences of Phago-Mixotrophic Mode of Nutrition.</title>
        <authorList>
            <person name="Burns J.A."/>
            <person name="Paasch A."/>
            <person name="Narechania A."/>
            <person name="Kim E."/>
        </authorList>
    </citation>
    <scope>NUCLEOTIDE SEQUENCE [LARGE SCALE GENOMIC DNA]</scope>
    <source>
        <strain evidence="1 2">PLY_AMNH</strain>
    </source>
</reference>
<evidence type="ECO:0000313" key="2">
    <source>
        <dbReference type="Proteomes" id="UP001190700"/>
    </source>
</evidence>
<name>A0AAE0FHE9_9CHLO</name>
<accession>A0AAE0FHE9</accession>
<dbReference type="AlphaFoldDB" id="A0AAE0FHE9"/>
<gene>
    <name evidence="1" type="ORF">CYMTET_31479</name>
</gene>
<dbReference type="Proteomes" id="UP001190700">
    <property type="component" value="Unassembled WGS sequence"/>
</dbReference>
<keyword evidence="2" id="KW-1185">Reference proteome</keyword>
<sequence>MSPLWALVGRVPLSKNGFLGNEQFLTEPSANVSNVTGDGIAEPDANASNLIRETMTEPDADVSNATGVNMTEQNTDVSHVTVVQETVQSKHFLPRALHGCCESELGVSAHTEPGVQMQRLGTAGLDGENLWPVGAALYAVLRTGEATMAVGNGGYRDALRCLREGRRHHLRHRLLKRRLTIPWCEVWQLKELLEHWEQQRDSAWASSEADPLNGYWQLPGGSGRPMAAVANHWIGLALDTLGC</sequence>